<dbReference type="Pfam" id="PF00105">
    <property type="entry name" value="zf-C4"/>
    <property type="match status" value="1"/>
</dbReference>
<comment type="subcellular location">
    <subcellularLocation>
        <location evidence="1">Nucleus</location>
    </subcellularLocation>
</comment>
<feature type="compositionally biased region" description="Low complexity" evidence="10">
    <location>
        <begin position="524"/>
        <end position="536"/>
    </location>
</feature>
<keyword evidence="9" id="KW-0539">Nucleus</keyword>
<feature type="region of interest" description="Disordered" evidence="10">
    <location>
        <begin position="800"/>
        <end position="831"/>
    </location>
</feature>
<name>A0A0L8HBC5_OCTBM</name>
<keyword evidence="5" id="KW-0805">Transcription regulation</keyword>
<dbReference type="GO" id="GO:0005634">
    <property type="term" value="C:nucleus"/>
    <property type="evidence" value="ECO:0007669"/>
    <property type="project" value="UniProtKB-SubCell"/>
</dbReference>
<feature type="compositionally biased region" description="Basic residues" evidence="10">
    <location>
        <begin position="768"/>
        <end position="778"/>
    </location>
</feature>
<keyword evidence="6" id="KW-0238">DNA-binding</keyword>
<feature type="compositionally biased region" description="Pro residues" evidence="10">
    <location>
        <begin position="804"/>
        <end position="814"/>
    </location>
</feature>
<evidence type="ECO:0000313" key="13">
    <source>
        <dbReference type="EMBL" id="KOF86576.1"/>
    </source>
</evidence>
<dbReference type="SMART" id="SM00399">
    <property type="entry name" value="ZnF_C4"/>
    <property type="match status" value="1"/>
</dbReference>
<sequence length="1072" mass="120331">MTATAQSSTFKRPFYNLENSGISLYRELKLKRRRILDLIGCDTESCVSNESRRSMGSESSGYVSDCDQFSDASHENSNSPSIVQSTAEDNYKSKFLEQNAVAVSDKSNNILAEKQKFEEFTLKVKVEANSNNNNSNNQNINNNNNDDDDNNNNSFQNKKKCNTPERHVVNCQPDQNQDNASRNCSSGSPLSSGALQNQNNVIVNHPLLVMNNNQANNSFSNEEENDDNVNSSNNNNNGPVNMPFGIAYVGFPSGFVFQPQIIREQNMGDNMTTVNMIPVMTTVPSGISSTQTIYTMPTLLTNQQFNSPTNSNSGNVAEIPHINFVIDPSMQQQQQHQQQQQQQQQAVECNLKQADTQPQQHFTLSSGNLKTSQTVIPQGGTTYQICRYPYINPSQKEQYEQNMVDSKKTWLLSNSNSSSINSTTNNNSSSNSGNNSDNYMCMTSVTNVNNTVMNFGANGNHRINCNIEMSSIGNSNSGTNSNFNNSNTSNNININNSTNGSNGQNTGHHHHHNHHHHNHNRHAPPLNNGVGPNNVGHALTQVSKGCTPSNMYFTSSLPSTLEDDVCVSPGDGSNIKSPEGDSDCEEPMICAICNDRATGLHYGIITCEGCKGFFKRTVQNKRVYTCVASGNCEINKMQRNRCQYCRFKKCLQMGMVLAAVREDRMPGGRNSGAVYNLYKVKYKKHKRKKQTTKLYKQKVAQISVGQDMNIKTEPVDIKDQMKIPIGSTANVLNASRSALVAHYSTVSSFSHQQQQQQQQQQQNEIQQQHHHHNHHHSPSHQQPSLQNLDMPQYHTEHLKTIRPQPHPSKPPPSQLSPHSQSQLSPASTSQVLSLLPASPMPHFERLINELIQCDCLLDIADACKLDELINDDIVSNTLYKIGDSIVNKLVKWTRQLPFYSEIPLQIHQQILTEKWHELLLLITTAHRALITTKPTAMSFGDLYRWNMSKLAQYLNKNFQKYFTLEELTNEIGEIVEKITHVMAAFVNMNLSKQEYVCLQVVLLLNHNQTMPVKEVERVQDRYTCALQQYIAVHHSDEPNRFGELLLRLPEIQSASALLLKSKMIYVPFLLTS</sequence>
<gene>
    <name evidence="13" type="ORF">OCBIM_22018322mg</name>
</gene>
<organism evidence="13">
    <name type="scientific">Octopus bimaculoides</name>
    <name type="common">California two-spotted octopus</name>
    <dbReference type="NCBI Taxonomy" id="37653"/>
    <lineage>
        <taxon>Eukaryota</taxon>
        <taxon>Metazoa</taxon>
        <taxon>Spiralia</taxon>
        <taxon>Lophotrochozoa</taxon>
        <taxon>Mollusca</taxon>
        <taxon>Cephalopoda</taxon>
        <taxon>Coleoidea</taxon>
        <taxon>Octopodiformes</taxon>
        <taxon>Octopoda</taxon>
        <taxon>Incirrata</taxon>
        <taxon>Octopodidae</taxon>
        <taxon>Octopus</taxon>
    </lineage>
</organism>
<protein>
    <submittedName>
        <fullName evidence="13">Uncharacterized protein</fullName>
    </submittedName>
</protein>
<dbReference type="PROSITE" id="PS00031">
    <property type="entry name" value="NUCLEAR_REC_DBD_1"/>
    <property type="match status" value="1"/>
</dbReference>
<dbReference type="Gene3D" id="1.10.565.10">
    <property type="entry name" value="Retinoid X Receptor"/>
    <property type="match status" value="1"/>
</dbReference>
<feature type="compositionally biased region" description="Low complexity" evidence="10">
    <location>
        <begin position="478"/>
        <end position="506"/>
    </location>
</feature>
<feature type="compositionally biased region" description="Low complexity" evidence="10">
    <location>
        <begin position="747"/>
        <end position="766"/>
    </location>
</feature>
<feature type="region of interest" description="Disordered" evidence="10">
    <location>
        <begin position="478"/>
        <end position="540"/>
    </location>
</feature>
<dbReference type="SUPFAM" id="SSF48508">
    <property type="entry name" value="Nuclear receptor ligand-binding domain"/>
    <property type="match status" value="1"/>
</dbReference>
<keyword evidence="7" id="KW-0804">Transcription</keyword>
<dbReference type="PRINTS" id="PR00047">
    <property type="entry name" value="STROIDFINGER"/>
</dbReference>
<evidence type="ECO:0000259" key="12">
    <source>
        <dbReference type="PROSITE" id="PS51843"/>
    </source>
</evidence>
<feature type="region of interest" description="Disordered" evidence="10">
    <location>
        <begin position="49"/>
        <end position="82"/>
    </location>
</feature>
<dbReference type="SUPFAM" id="SSF57716">
    <property type="entry name" value="Glucocorticoid receptor-like (DNA-binding domain)"/>
    <property type="match status" value="1"/>
</dbReference>
<dbReference type="Gene3D" id="3.30.50.10">
    <property type="entry name" value="Erythroid Transcription Factor GATA-1, subunit A"/>
    <property type="match status" value="1"/>
</dbReference>
<dbReference type="FunFam" id="3.30.50.10:FF:000006">
    <property type="entry name" value="Nuclear receptor subfamily 5 group A member"/>
    <property type="match status" value="1"/>
</dbReference>
<keyword evidence="8" id="KW-0675">Receptor</keyword>
<evidence type="ECO:0000256" key="6">
    <source>
        <dbReference type="ARBA" id="ARBA00023125"/>
    </source>
</evidence>
<dbReference type="OrthoDB" id="10006908at2759"/>
<evidence type="ECO:0000256" key="8">
    <source>
        <dbReference type="ARBA" id="ARBA00023170"/>
    </source>
</evidence>
<feature type="compositionally biased region" description="Low complexity" evidence="10">
    <location>
        <begin position="228"/>
        <end position="237"/>
    </location>
</feature>
<evidence type="ECO:0000256" key="2">
    <source>
        <dbReference type="ARBA" id="ARBA00022723"/>
    </source>
</evidence>
<dbReference type="PROSITE" id="PS51843">
    <property type="entry name" value="NR_LBD"/>
    <property type="match status" value="1"/>
</dbReference>
<evidence type="ECO:0000259" key="11">
    <source>
        <dbReference type="PROSITE" id="PS51030"/>
    </source>
</evidence>
<evidence type="ECO:0000256" key="3">
    <source>
        <dbReference type="ARBA" id="ARBA00022771"/>
    </source>
</evidence>
<dbReference type="AlphaFoldDB" id="A0A0L8HBC5"/>
<dbReference type="PRINTS" id="PR00398">
    <property type="entry name" value="STRDHORMONER"/>
</dbReference>
<dbReference type="PROSITE" id="PS51030">
    <property type="entry name" value="NUCLEAR_REC_DBD_2"/>
    <property type="match status" value="1"/>
</dbReference>
<feature type="region of interest" description="Disordered" evidence="10">
    <location>
        <begin position="415"/>
        <end position="435"/>
    </location>
</feature>
<feature type="region of interest" description="Disordered" evidence="10">
    <location>
        <begin position="216"/>
        <end position="238"/>
    </location>
</feature>
<evidence type="ECO:0000256" key="1">
    <source>
        <dbReference type="ARBA" id="ARBA00004123"/>
    </source>
</evidence>
<feature type="region of interest" description="Disordered" evidence="10">
    <location>
        <begin position="129"/>
        <end position="195"/>
    </location>
</feature>
<feature type="compositionally biased region" description="Low complexity" evidence="10">
    <location>
        <begin position="815"/>
        <end position="825"/>
    </location>
</feature>
<dbReference type="InterPro" id="IPR035500">
    <property type="entry name" value="NHR-like_dom_sf"/>
</dbReference>
<dbReference type="GO" id="GO:0008270">
    <property type="term" value="F:zinc ion binding"/>
    <property type="evidence" value="ECO:0007669"/>
    <property type="project" value="UniProtKB-KW"/>
</dbReference>
<dbReference type="Pfam" id="PF00104">
    <property type="entry name" value="Hormone_recep"/>
    <property type="match status" value="1"/>
</dbReference>
<dbReference type="InterPro" id="IPR013088">
    <property type="entry name" value="Znf_NHR/GATA"/>
</dbReference>
<dbReference type="InterPro" id="IPR000536">
    <property type="entry name" value="Nucl_hrmn_rcpt_lig-bd"/>
</dbReference>
<feature type="domain" description="Nuclear receptor" evidence="11">
    <location>
        <begin position="587"/>
        <end position="662"/>
    </location>
</feature>
<dbReference type="PANTHER" id="PTHR48092">
    <property type="entry name" value="KNIRPS-RELATED PROTEIN-RELATED"/>
    <property type="match status" value="1"/>
</dbReference>
<dbReference type="InterPro" id="IPR001723">
    <property type="entry name" value="Nuclear_hrmn_rcpt"/>
</dbReference>
<accession>A0A0L8HBC5</accession>
<dbReference type="SMART" id="SM00430">
    <property type="entry name" value="HOLI"/>
    <property type="match status" value="1"/>
</dbReference>
<keyword evidence="4" id="KW-0862">Zinc</keyword>
<dbReference type="GO" id="GO:0043565">
    <property type="term" value="F:sequence-specific DNA binding"/>
    <property type="evidence" value="ECO:0007669"/>
    <property type="project" value="InterPro"/>
</dbReference>
<evidence type="ECO:0000256" key="5">
    <source>
        <dbReference type="ARBA" id="ARBA00023015"/>
    </source>
</evidence>
<dbReference type="CDD" id="cd07168">
    <property type="entry name" value="NR_DBD_DHR4_like"/>
    <property type="match status" value="1"/>
</dbReference>
<dbReference type="GO" id="GO:0003700">
    <property type="term" value="F:DNA-binding transcription factor activity"/>
    <property type="evidence" value="ECO:0007669"/>
    <property type="project" value="InterPro"/>
</dbReference>
<dbReference type="EMBL" id="KQ418602">
    <property type="protein sequence ID" value="KOF86576.1"/>
    <property type="molecule type" value="Genomic_DNA"/>
</dbReference>
<keyword evidence="2" id="KW-0479">Metal-binding</keyword>
<reference evidence="13" key="1">
    <citation type="submission" date="2015-07" db="EMBL/GenBank/DDBJ databases">
        <title>MeaNS - Measles Nucleotide Surveillance Program.</title>
        <authorList>
            <person name="Tran T."/>
            <person name="Druce J."/>
        </authorList>
    </citation>
    <scope>NUCLEOTIDE SEQUENCE</scope>
    <source>
        <strain evidence="13">UCB-OBI-ISO-001</strain>
        <tissue evidence="13">Gonad</tissue>
    </source>
</reference>
<feature type="compositionally biased region" description="Polar residues" evidence="10">
    <location>
        <begin position="172"/>
        <end position="195"/>
    </location>
</feature>
<evidence type="ECO:0000256" key="10">
    <source>
        <dbReference type="SAM" id="MobiDB-lite"/>
    </source>
</evidence>
<evidence type="ECO:0000256" key="9">
    <source>
        <dbReference type="ARBA" id="ARBA00023242"/>
    </source>
</evidence>
<feature type="region of interest" description="Disordered" evidence="10">
    <location>
        <begin position="746"/>
        <end position="786"/>
    </location>
</feature>
<keyword evidence="3" id="KW-0863">Zinc-finger</keyword>
<proteinExistence type="predicted"/>
<feature type="compositionally biased region" description="Low complexity" evidence="10">
    <location>
        <begin position="129"/>
        <end position="144"/>
    </location>
</feature>
<feature type="compositionally biased region" description="Basic residues" evidence="10">
    <location>
        <begin position="507"/>
        <end position="522"/>
    </location>
</feature>
<dbReference type="InterPro" id="IPR050200">
    <property type="entry name" value="Nuclear_hormone_rcpt_NR3"/>
</dbReference>
<evidence type="ECO:0000256" key="4">
    <source>
        <dbReference type="ARBA" id="ARBA00022833"/>
    </source>
</evidence>
<feature type="domain" description="NR LBD" evidence="12">
    <location>
        <begin position="842"/>
        <end position="1072"/>
    </location>
</feature>
<evidence type="ECO:0000256" key="7">
    <source>
        <dbReference type="ARBA" id="ARBA00023163"/>
    </source>
</evidence>
<dbReference type="InterPro" id="IPR001628">
    <property type="entry name" value="Znf_hrmn_rcpt"/>
</dbReference>